<dbReference type="Proteomes" id="UP000253689">
    <property type="component" value="Chromosome"/>
</dbReference>
<evidence type="ECO:0000256" key="1">
    <source>
        <dbReference type="SAM" id="Phobius"/>
    </source>
</evidence>
<gene>
    <name evidence="2" type="ORF">SDAV_00336</name>
</gene>
<dbReference type="EMBL" id="CP031088">
    <property type="protein sequence ID" value="AXF95330.1"/>
    <property type="molecule type" value="Genomic_DNA"/>
</dbReference>
<feature type="transmembrane region" description="Helical" evidence="1">
    <location>
        <begin position="202"/>
        <end position="227"/>
    </location>
</feature>
<name>A0A345DM92_9MOLU</name>
<reference evidence="3" key="1">
    <citation type="submission" date="2018-07" db="EMBL/GenBank/DDBJ databases">
        <title>Complete Genome Sequence of Spiroplasma phoeniceum.</title>
        <authorList>
            <person name="Davis R.E."/>
            <person name="Shao J.Y."/>
            <person name="Zhao Y."/>
            <person name="Silver A."/>
            <person name="Stump z."/>
            <person name="Gasparich G."/>
        </authorList>
    </citation>
    <scope>NUCLEOTIDE SEQUENCE [LARGE SCALE GENOMIC DNA]</scope>
    <source>
        <strain evidence="3">P40</strain>
    </source>
</reference>
<evidence type="ECO:0000313" key="2">
    <source>
        <dbReference type="EMBL" id="AXF95330.1"/>
    </source>
</evidence>
<dbReference type="KEGG" id="sphh:SDAV_00336"/>
<feature type="transmembrane region" description="Helical" evidence="1">
    <location>
        <begin position="271"/>
        <end position="291"/>
    </location>
</feature>
<dbReference type="RefSeq" id="WP_114564290.1">
    <property type="nucleotide sequence ID" value="NZ_CP031088.1"/>
</dbReference>
<feature type="transmembrane region" description="Helical" evidence="1">
    <location>
        <begin position="34"/>
        <end position="61"/>
    </location>
</feature>
<proteinExistence type="predicted"/>
<protein>
    <recommendedName>
        <fullName evidence="4">Transmembrane protein</fullName>
    </recommendedName>
</protein>
<keyword evidence="1" id="KW-0812">Transmembrane</keyword>
<keyword evidence="1" id="KW-0472">Membrane</keyword>
<accession>A0A345DM92</accession>
<keyword evidence="1" id="KW-1133">Transmembrane helix</keyword>
<evidence type="ECO:0000313" key="3">
    <source>
        <dbReference type="Proteomes" id="UP000253689"/>
    </source>
</evidence>
<feature type="transmembrane region" description="Helical" evidence="1">
    <location>
        <begin position="172"/>
        <end position="190"/>
    </location>
</feature>
<sequence>MENITNNETILKLNNNKIWILKNNIKTLTKSGRFWFKIIIGFLPIISIIVFTSVSLSLTLWSKHHGIFPKSWVPKYETKLAELQSWSDISISFMVIFRNLTLYTSYSTLLFSAFFLNSAFNTLKEGKGRYDNSKVGLLTMVVICFTLFFYNLSLPITGDFKSWLPIQWMSMFLQHSLIPLLGVIYYFVFYQHHDLSYNKITMLRWWGYSLATILGYFLVFTIFGYILKVTHSWKPWPDMSLSGYFPYDFMEFTNPKASYTNGKVPMAVQTIVVYTTFALIISGCYFGFYFAQNKISSKQTNQLQKQLNLAK</sequence>
<evidence type="ECO:0008006" key="4">
    <source>
        <dbReference type="Google" id="ProtNLM"/>
    </source>
</evidence>
<dbReference type="AlphaFoldDB" id="A0A345DM92"/>
<feature type="transmembrane region" description="Helical" evidence="1">
    <location>
        <begin position="103"/>
        <end position="123"/>
    </location>
</feature>
<feature type="transmembrane region" description="Helical" evidence="1">
    <location>
        <begin position="135"/>
        <end position="152"/>
    </location>
</feature>
<organism evidence="2 3">
    <name type="scientific">Spiroplasma phoeniceum P40</name>
    <dbReference type="NCBI Taxonomy" id="1276259"/>
    <lineage>
        <taxon>Bacteria</taxon>
        <taxon>Bacillati</taxon>
        <taxon>Mycoplasmatota</taxon>
        <taxon>Mollicutes</taxon>
        <taxon>Entomoplasmatales</taxon>
        <taxon>Spiroplasmataceae</taxon>
        <taxon>Spiroplasma</taxon>
    </lineage>
</organism>
<keyword evidence="3" id="KW-1185">Reference proteome</keyword>